<feature type="domain" description="HTH araC/xylS-type" evidence="5">
    <location>
        <begin position="233"/>
        <end position="339"/>
    </location>
</feature>
<evidence type="ECO:0000256" key="3">
    <source>
        <dbReference type="ARBA" id="ARBA00023163"/>
    </source>
</evidence>
<proteinExistence type="predicted"/>
<feature type="transmembrane region" description="Helical" evidence="4">
    <location>
        <begin position="166"/>
        <end position="183"/>
    </location>
</feature>
<dbReference type="PROSITE" id="PS01124">
    <property type="entry name" value="HTH_ARAC_FAMILY_2"/>
    <property type="match status" value="1"/>
</dbReference>
<dbReference type="OrthoDB" id="6283866at2"/>
<keyword evidence="2" id="KW-0238">DNA-binding</keyword>
<keyword evidence="3" id="KW-0804">Transcription</keyword>
<evidence type="ECO:0000256" key="4">
    <source>
        <dbReference type="SAM" id="Phobius"/>
    </source>
</evidence>
<keyword evidence="4" id="KW-0812">Transmembrane</keyword>
<feature type="transmembrane region" description="Helical" evidence="4">
    <location>
        <begin position="6"/>
        <end position="28"/>
    </location>
</feature>
<dbReference type="Gene3D" id="1.10.10.60">
    <property type="entry name" value="Homeodomain-like"/>
    <property type="match status" value="2"/>
</dbReference>
<dbReference type="InterPro" id="IPR018062">
    <property type="entry name" value="HTH_AraC-typ_CS"/>
</dbReference>
<dbReference type="EMBL" id="AUXZ01000083">
    <property type="protein sequence ID" value="KZN49154.1"/>
    <property type="molecule type" value="Genomic_DNA"/>
</dbReference>
<sequence>MVLDSTYFWLFISVAGALNALVLSIYFFINKSSNRAHKLLSLFIFMIFIRISKSVCFFFYPEASKTYLQLGLTANFLSGPVLLLYIKQSFKQKTAKNLNWKAHLIPPASLAIIIGVLWPYEHYSALWNIHISTVIIYCWFVYLIASLISIYPTIVNNDLELFQTRYTQFPIVILCTSIGLWLADVFTSYTSYTIGILCFLLPLYLSLTLLISKLHKSKPEKYASKKISHVKASPVLKALEKLMIEDELYKCPNLSLSQVADKLNISVPHLSQILNDNLGVSFTSYINHHRIQLAKNLLTEHKKMSLKQVSALCGYNNQSTFYIAFKKFTDTTPAKYRKAAVASTENA</sequence>
<evidence type="ECO:0000256" key="1">
    <source>
        <dbReference type="ARBA" id="ARBA00023015"/>
    </source>
</evidence>
<dbReference type="InterPro" id="IPR018060">
    <property type="entry name" value="HTH_AraC"/>
</dbReference>
<gene>
    <name evidence="6" type="ORF">N476_20155</name>
</gene>
<organism evidence="6 7">
    <name type="scientific">Pseudoalteromonas luteoviolacea H33</name>
    <dbReference type="NCBI Taxonomy" id="1365251"/>
    <lineage>
        <taxon>Bacteria</taxon>
        <taxon>Pseudomonadati</taxon>
        <taxon>Pseudomonadota</taxon>
        <taxon>Gammaproteobacteria</taxon>
        <taxon>Alteromonadales</taxon>
        <taxon>Pseudoalteromonadaceae</taxon>
        <taxon>Pseudoalteromonas</taxon>
    </lineage>
</organism>
<protein>
    <recommendedName>
        <fullName evidence="5">HTH araC/xylS-type domain-containing protein</fullName>
    </recommendedName>
</protein>
<keyword evidence="1" id="KW-0805">Transcription regulation</keyword>
<dbReference type="SUPFAM" id="SSF46689">
    <property type="entry name" value="Homeodomain-like"/>
    <property type="match status" value="1"/>
</dbReference>
<dbReference type="PROSITE" id="PS00041">
    <property type="entry name" value="HTH_ARAC_FAMILY_1"/>
    <property type="match status" value="1"/>
</dbReference>
<evidence type="ECO:0000313" key="7">
    <source>
        <dbReference type="Proteomes" id="UP000076503"/>
    </source>
</evidence>
<feature type="transmembrane region" description="Helical" evidence="4">
    <location>
        <begin position="126"/>
        <end position="154"/>
    </location>
</feature>
<dbReference type="GO" id="GO:0043565">
    <property type="term" value="F:sequence-specific DNA binding"/>
    <property type="evidence" value="ECO:0007669"/>
    <property type="project" value="InterPro"/>
</dbReference>
<feature type="transmembrane region" description="Helical" evidence="4">
    <location>
        <begin position="189"/>
        <end position="211"/>
    </location>
</feature>
<keyword evidence="4" id="KW-1133">Transmembrane helix</keyword>
<feature type="transmembrane region" description="Helical" evidence="4">
    <location>
        <begin position="66"/>
        <end position="86"/>
    </location>
</feature>
<evidence type="ECO:0000256" key="2">
    <source>
        <dbReference type="ARBA" id="ARBA00023125"/>
    </source>
</evidence>
<name>A0A167DPA7_9GAMM</name>
<dbReference type="SMART" id="SM00342">
    <property type="entry name" value="HTH_ARAC"/>
    <property type="match status" value="1"/>
</dbReference>
<dbReference type="AlphaFoldDB" id="A0A167DPA7"/>
<dbReference type="InterPro" id="IPR009057">
    <property type="entry name" value="Homeodomain-like_sf"/>
</dbReference>
<dbReference type="GO" id="GO:0003700">
    <property type="term" value="F:DNA-binding transcription factor activity"/>
    <property type="evidence" value="ECO:0007669"/>
    <property type="project" value="InterPro"/>
</dbReference>
<dbReference type="PATRIC" id="fig|1365251.3.peg.3349"/>
<evidence type="ECO:0000259" key="5">
    <source>
        <dbReference type="PROSITE" id="PS01124"/>
    </source>
</evidence>
<reference evidence="6 7" key="1">
    <citation type="submission" date="2013-07" db="EMBL/GenBank/DDBJ databases">
        <title>Comparative Genomic and Metabolomic Analysis of Twelve Strains of Pseudoalteromonas luteoviolacea.</title>
        <authorList>
            <person name="Vynne N.G."/>
            <person name="Mansson M."/>
            <person name="Gram L."/>
        </authorList>
    </citation>
    <scope>NUCLEOTIDE SEQUENCE [LARGE SCALE GENOMIC DNA]</scope>
    <source>
        <strain evidence="6 7">H33</strain>
    </source>
</reference>
<dbReference type="Pfam" id="PF12833">
    <property type="entry name" value="HTH_18"/>
    <property type="match status" value="1"/>
</dbReference>
<dbReference type="PANTHER" id="PTHR43280:SF29">
    <property type="entry name" value="ARAC-FAMILY TRANSCRIPTIONAL REGULATOR"/>
    <property type="match status" value="1"/>
</dbReference>
<dbReference type="Proteomes" id="UP000076503">
    <property type="component" value="Unassembled WGS sequence"/>
</dbReference>
<feature type="transmembrane region" description="Helical" evidence="4">
    <location>
        <begin position="40"/>
        <end position="60"/>
    </location>
</feature>
<keyword evidence="4" id="KW-0472">Membrane</keyword>
<comment type="caution">
    <text evidence="6">The sequence shown here is derived from an EMBL/GenBank/DDBJ whole genome shotgun (WGS) entry which is preliminary data.</text>
</comment>
<dbReference type="PANTHER" id="PTHR43280">
    <property type="entry name" value="ARAC-FAMILY TRANSCRIPTIONAL REGULATOR"/>
    <property type="match status" value="1"/>
</dbReference>
<evidence type="ECO:0000313" key="6">
    <source>
        <dbReference type="EMBL" id="KZN49154.1"/>
    </source>
</evidence>
<accession>A0A167DPA7</accession>
<feature type="transmembrane region" description="Helical" evidence="4">
    <location>
        <begin position="98"/>
        <end position="120"/>
    </location>
</feature>